<dbReference type="PATRIC" id="fig|43658.5.peg.2237"/>
<evidence type="ECO:0000313" key="5">
    <source>
        <dbReference type="EMBL" id="KJZ09157.1"/>
    </source>
</evidence>
<dbReference type="NCBIfam" id="TIGR01549">
    <property type="entry name" value="HAD-SF-IA-v1"/>
    <property type="match status" value="1"/>
</dbReference>
<dbReference type="PANTHER" id="PTHR43434">
    <property type="entry name" value="PHOSPHOGLYCOLATE PHOSPHATASE"/>
    <property type="match status" value="1"/>
</dbReference>
<dbReference type="OrthoDB" id="9776368at2"/>
<dbReference type="Pfam" id="PF13419">
    <property type="entry name" value="HAD_2"/>
    <property type="match status" value="1"/>
</dbReference>
<evidence type="ECO:0000256" key="3">
    <source>
        <dbReference type="ARBA" id="ARBA00006171"/>
    </source>
</evidence>
<name>A0A0F4QRD1_9GAMM</name>
<dbReference type="GO" id="GO:0005829">
    <property type="term" value="C:cytosol"/>
    <property type="evidence" value="ECO:0007669"/>
    <property type="project" value="TreeGrafter"/>
</dbReference>
<dbReference type="RefSeq" id="WP_046004938.1">
    <property type="nucleotide sequence ID" value="NZ_JXYA01000021.1"/>
</dbReference>
<evidence type="ECO:0000313" key="6">
    <source>
        <dbReference type="Proteomes" id="UP000033452"/>
    </source>
</evidence>
<dbReference type="SFLD" id="SFLDS00003">
    <property type="entry name" value="Haloacid_Dehalogenase"/>
    <property type="match status" value="1"/>
</dbReference>
<gene>
    <name evidence="5" type="ORF">TW77_10540</name>
</gene>
<dbReference type="NCBIfam" id="TIGR01509">
    <property type="entry name" value="HAD-SF-IA-v3"/>
    <property type="match status" value="1"/>
</dbReference>
<dbReference type="GO" id="GO:0006281">
    <property type="term" value="P:DNA repair"/>
    <property type="evidence" value="ECO:0007669"/>
    <property type="project" value="TreeGrafter"/>
</dbReference>
<dbReference type="SFLD" id="SFLDG01129">
    <property type="entry name" value="C1.5:_HAD__Beta-PGM__Phosphata"/>
    <property type="match status" value="1"/>
</dbReference>
<comment type="pathway">
    <text evidence="2">Organic acid metabolism; glycolate biosynthesis; glycolate from 2-phosphoglycolate: step 1/1.</text>
</comment>
<dbReference type="Gene3D" id="3.40.50.1000">
    <property type="entry name" value="HAD superfamily/HAD-like"/>
    <property type="match status" value="1"/>
</dbReference>
<comment type="caution">
    <text evidence="5">The sequence shown here is derived from an EMBL/GenBank/DDBJ whole genome shotgun (WGS) entry which is preliminary data.</text>
</comment>
<dbReference type="InterPro" id="IPR050155">
    <property type="entry name" value="HAD-like_hydrolase_sf"/>
</dbReference>
<dbReference type="InterPro" id="IPR023214">
    <property type="entry name" value="HAD_sf"/>
</dbReference>
<keyword evidence="6" id="KW-1185">Reference proteome</keyword>
<dbReference type="PANTHER" id="PTHR43434:SF1">
    <property type="entry name" value="PHOSPHOGLYCOLATE PHOSPHATASE"/>
    <property type="match status" value="1"/>
</dbReference>
<dbReference type="InterPro" id="IPR041492">
    <property type="entry name" value="HAD_2"/>
</dbReference>
<dbReference type="EC" id="3.1.3.18" evidence="4"/>
<dbReference type="InterPro" id="IPR036412">
    <property type="entry name" value="HAD-like_sf"/>
</dbReference>
<dbReference type="FunFam" id="3.40.50.1000:FF:000022">
    <property type="entry name" value="Phosphoglycolate phosphatase"/>
    <property type="match status" value="1"/>
</dbReference>
<organism evidence="5 6">
    <name type="scientific">Pseudoalteromonas rubra</name>
    <dbReference type="NCBI Taxonomy" id="43658"/>
    <lineage>
        <taxon>Bacteria</taxon>
        <taxon>Pseudomonadati</taxon>
        <taxon>Pseudomonadota</taxon>
        <taxon>Gammaproteobacteria</taxon>
        <taxon>Alteromonadales</taxon>
        <taxon>Pseudoalteromonadaceae</taxon>
        <taxon>Pseudoalteromonas</taxon>
    </lineage>
</organism>
<accession>A0A0F4QRD1</accession>
<dbReference type="GO" id="GO:0008967">
    <property type="term" value="F:phosphoglycolate phosphatase activity"/>
    <property type="evidence" value="ECO:0007669"/>
    <property type="project" value="UniProtKB-EC"/>
</dbReference>
<reference evidence="5 6" key="1">
    <citation type="journal article" date="2015" name="BMC Genomics">
        <title>Genome mining reveals unlocked bioactive potential of marine Gram-negative bacteria.</title>
        <authorList>
            <person name="Machado H."/>
            <person name="Sonnenschein E.C."/>
            <person name="Melchiorsen J."/>
            <person name="Gram L."/>
        </authorList>
    </citation>
    <scope>NUCLEOTIDE SEQUENCE [LARGE SCALE GENOMIC DNA]</scope>
    <source>
        <strain evidence="5 6">S2471</strain>
    </source>
</reference>
<comment type="catalytic activity">
    <reaction evidence="1">
        <text>2-phosphoglycolate + H2O = glycolate + phosphate</text>
        <dbReference type="Rhea" id="RHEA:14369"/>
        <dbReference type="ChEBI" id="CHEBI:15377"/>
        <dbReference type="ChEBI" id="CHEBI:29805"/>
        <dbReference type="ChEBI" id="CHEBI:43474"/>
        <dbReference type="ChEBI" id="CHEBI:58033"/>
        <dbReference type="EC" id="3.1.3.18"/>
    </reaction>
</comment>
<evidence type="ECO:0000256" key="1">
    <source>
        <dbReference type="ARBA" id="ARBA00000830"/>
    </source>
</evidence>
<sequence>MRYQGILFDLDGTLVDSAHDLYMALNLTLTEVAFPVVSRTQVLEWVGNGIDVLVHRGLSGSNEINAELPPRLVAEAQERFAGHYRALVGQYSLLYANVETVLSAFSHVPKAVVTNKSREFTLQLLENLNLSTHFDVVVCGDDGPKKPAAEPLLSACEQLNIAPQDAIMVGDSKSDILAAQAAKMPVIALKYGYNQGLDLTQFNPEYLCEGFLDIIPILNRP</sequence>
<dbReference type="Proteomes" id="UP000033452">
    <property type="component" value="Unassembled WGS sequence"/>
</dbReference>
<evidence type="ECO:0000256" key="4">
    <source>
        <dbReference type="ARBA" id="ARBA00013078"/>
    </source>
</evidence>
<dbReference type="SUPFAM" id="SSF56784">
    <property type="entry name" value="HAD-like"/>
    <property type="match status" value="1"/>
</dbReference>
<dbReference type="InterPro" id="IPR006439">
    <property type="entry name" value="HAD-SF_hydro_IA"/>
</dbReference>
<dbReference type="Gene3D" id="1.10.150.240">
    <property type="entry name" value="Putative phosphatase, domain 2"/>
    <property type="match status" value="1"/>
</dbReference>
<comment type="similarity">
    <text evidence="3">Belongs to the HAD-like hydrolase superfamily. CbbY/CbbZ/Gph/YieH family.</text>
</comment>
<evidence type="ECO:0000256" key="2">
    <source>
        <dbReference type="ARBA" id="ARBA00004818"/>
    </source>
</evidence>
<dbReference type="InterPro" id="IPR023198">
    <property type="entry name" value="PGP-like_dom2"/>
</dbReference>
<dbReference type="EMBL" id="JXYA01000021">
    <property type="protein sequence ID" value="KJZ09157.1"/>
    <property type="molecule type" value="Genomic_DNA"/>
</dbReference>
<protein>
    <recommendedName>
        <fullName evidence="4">phosphoglycolate phosphatase</fullName>
        <ecNumber evidence="4">3.1.3.18</ecNumber>
    </recommendedName>
</protein>
<dbReference type="AlphaFoldDB" id="A0A0F4QRD1"/>
<proteinExistence type="inferred from homology"/>